<evidence type="ECO:0000256" key="1">
    <source>
        <dbReference type="ARBA" id="ARBA00023054"/>
    </source>
</evidence>
<feature type="domain" description="GDP/GTP exchange factor Sec2 N-terminal" evidence="4">
    <location>
        <begin position="263"/>
        <end position="364"/>
    </location>
</feature>
<proteinExistence type="predicted"/>
<dbReference type="GO" id="GO:0005085">
    <property type="term" value="F:guanyl-nucleotide exchange factor activity"/>
    <property type="evidence" value="ECO:0007669"/>
    <property type="project" value="InterPro"/>
</dbReference>
<dbReference type="InterPro" id="IPR009449">
    <property type="entry name" value="Sec2_N"/>
</dbReference>
<organism evidence="5 6">
    <name type="scientific">Thamnocephalis sphaerospora</name>
    <dbReference type="NCBI Taxonomy" id="78915"/>
    <lineage>
        <taxon>Eukaryota</taxon>
        <taxon>Fungi</taxon>
        <taxon>Fungi incertae sedis</taxon>
        <taxon>Zoopagomycota</taxon>
        <taxon>Zoopagomycotina</taxon>
        <taxon>Zoopagomycetes</taxon>
        <taxon>Zoopagales</taxon>
        <taxon>Sigmoideomycetaceae</taxon>
        <taxon>Thamnocephalis</taxon>
    </lineage>
</organism>
<accession>A0A4P9XPV6</accession>
<dbReference type="InterPro" id="IPR040351">
    <property type="entry name" value="RAB3IL/RAB3IP/Sec2"/>
</dbReference>
<dbReference type="GO" id="GO:0051286">
    <property type="term" value="C:cell tip"/>
    <property type="evidence" value="ECO:0007669"/>
    <property type="project" value="TreeGrafter"/>
</dbReference>
<dbReference type="EMBL" id="KZ992643">
    <property type="protein sequence ID" value="RKP08054.1"/>
    <property type="molecule type" value="Genomic_DNA"/>
</dbReference>
<sequence>MEAVTALAMPRWSGGAKILPASSSTSAVSRSPRPLPAPMPIGRSVSAHGYTSMPSTPIRATTGADGPISVPNSPFMRKASLGGDLAPMPLPAHIEDDEALAFHAAQLSARCEELERSQLALQRENERWRREVDEMRAAKLNLEQELSAVETRLALVRPATPLGLDLEQRAHAYASDVREIDDGDDNDWSEARASAEPQCDASSHDRRPSDEGSGNTSATASPTLETTSSRQLEHQRSSERVSIEQPVAVRPSTPNTFLSPAITQESVSLTEQLRYELQRTSEKLIAEKRLRGELEQAKANIEAQLEDLSRTVFEEAQKMVVEERRARAEAERKRDSYAARVRELQDVEQMLKAQLDELKRLVESVMSTDAAQRHELAHLRQQQLRQLPEEEDDIDRNEDSDDHADPAADLALTSEEERNRRTRLIAGVHHPARGSVGSVNSLPGVDSAYGSDLVSPTAVSAAKVDPIAPLLAFDTRGVRYAEFESFYQQCQREANIFNAAYSRQLRGSELAAAVALVTEPVSTSTSRFLRRVQADDVEPCVRFSHAGYFLQRKITAGVQAGTLILEAIAASDARQLSVYRTATIKPGATYHPQCALCEQECPFDATHRLYLEGERERERERRRHDETTPQQRLVCPDCRIRLVAACEFWAYVRLLRRGLVRVPQEQVYLDTLRHRLRMFLARAATRGAATLPVHGAHTGSQPIGGARSLPGSSIASASAPGLSPCSSVASNSLPPSPRVLPTKQLVGGGRDPELADTTGGQQRTQWRSSMADAMAGARRSWATLSQMTI</sequence>
<protein>
    <recommendedName>
        <fullName evidence="4">GDP/GTP exchange factor Sec2 N-terminal domain-containing protein</fullName>
    </recommendedName>
</protein>
<dbReference type="Pfam" id="PF06428">
    <property type="entry name" value="Sec2p"/>
    <property type="match status" value="1"/>
</dbReference>
<evidence type="ECO:0000313" key="5">
    <source>
        <dbReference type="EMBL" id="RKP08054.1"/>
    </source>
</evidence>
<feature type="coiled-coil region" evidence="2">
    <location>
        <begin position="104"/>
        <end position="152"/>
    </location>
</feature>
<feature type="compositionally biased region" description="Polar residues" evidence="3">
    <location>
        <begin position="252"/>
        <end position="261"/>
    </location>
</feature>
<feature type="region of interest" description="Disordered" evidence="3">
    <location>
        <begin position="692"/>
        <end position="765"/>
    </location>
</feature>
<feature type="compositionally biased region" description="Polar residues" evidence="3">
    <location>
        <begin position="212"/>
        <end position="230"/>
    </location>
</feature>
<dbReference type="Proteomes" id="UP000271241">
    <property type="component" value="Unassembled WGS sequence"/>
</dbReference>
<dbReference type="OrthoDB" id="5589279at2759"/>
<dbReference type="SUPFAM" id="SSF144284">
    <property type="entry name" value="Sec2 N-terminal region"/>
    <property type="match status" value="1"/>
</dbReference>
<feature type="region of interest" description="Disordered" evidence="3">
    <location>
        <begin position="175"/>
        <end position="261"/>
    </location>
</feature>
<evidence type="ECO:0000256" key="3">
    <source>
        <dbReference type="SAM" id="MobiDB-lite"/>
    </source>
</evidence>
<evidence type="ECO:0000313" key="6">
    <source>
        <dbReference type="Proteomes" id="UP000271241"/>
    </source>
</evidence>
<name>A0A4P9XPV6_9FUNG</name>
<feature type="compositionally biased region" description="Low complexity" evidence="3">
    <location>
        <begin position="20"/>
        <end position="32"/>
    </location>
</feature>
<evidence type="ECO:0000256" key="2">
    <source>
        <dbReference type="SAM" id="Coils"/>
    </source>
</evidence>
<feature type="compositionally biased region" description="Low complexity" evidence="3">
    <location>
        <begin position="708"/>
        <end position="724"/>
    </location>
</feature>
<dbReference type="Gene3D" id="6.10.140.910">
    <property type="match status" value="1"/>
</dbReference>
<gene>
    <name evidence="5" type="ORF">THASP1DRAFT_23892</name>
</gene>
<feature type="region of interest" description="Disordered" evidence="3">
    <location>
        <begin position="387"/>
        <end position="417"/>
    </location>
</feature>
<dbReference type="Pfam" id="PF25555">
    <property type="entry name" value="RAB3A-like_C"/>
    <property type="match status" value="1"/>
</dbReference>
<dbReference type="AlphaFoldDB" id="A0A4P9XPV6"/>
<reference evidence="6" key="1">
    <citation type="journal article" date="2018" name="Nat. Microbiol.">
        <title>Leveraging single-cell genomics to expand the fungal tree of life.</title>
        <authorList>
            <person name="Ahrendt S.R."/>
            <person name="Quandt C.A."/>
            <person name="Ciobanu D."/>
            <person name="Clum A."/>
            <person name="Salamov A."/>
            <person name="Andreopoulos B."/>
            <person name="Cheng J.F."/>
            <person name="Woyke T."/>
            <person name="Pelin A."/>
            <person name="Henrissat B."/>
            <person name="Reynolds N.K."/>
            <person name="Benny G.L."/>
            <person name="Smith M.E."/>
            <person name="James T.Y."/>
            <person name="Grigoriev I.V."/>
        </authorList>
    </citation>
    <scope>NUCLEOTIDE SEQUENCE [LARGE SCALE GENOMIC DNA]</scope>
    <source>
        <strain evidence="6">RSA 1356</strain>
    </source>
</reference>
<evidence type="ECO:0000259" key="4">
    <source>
        <dbReference type="Pfam" id="PF06428"/>
    </source>
</evidence>
<dbReference type="CDD" id="cd21044">
    <property type="entry name" value="Rab11BD_RAB3IP_like"/>
    <property type="match status" value="1"/>
</dbReference>
<keyword evidence="1 2" id="KW-0175">Coiled coil</keyword>
<dbReference type="PANTHER" id="PTHR14430">
    <property type="entry name" value="RABIN3-RELATED"/>
    <property type="match status" value="1"/>
</dbReference>
<dbReference type="GO" id="GO:0006887">
    <property type="term" value="P:exocytosis"/>
    <property type="evidence" value="ECO:0007669"/>
    <property type="project" value="TreeGrafter"/>
</dbReference>
<dbReference type="GO" id="GO:0070319">
    <property type="term" value="C:Golgi to plasma membrane transport vesicle"/>
    <property type="evidence" value="ECO:0007669"/>
    <property type="project" value="TreeGrafter"/>
</dbReference>
<feature type="coiled-coil region" evidence="2">
    <location>
        <begin position="287"/>
        <end position="364"/>
    </location>
</feature>
<keyword evidence="6" id="KW-1185">Reference proteome</keyword>
<dbReference type="PANTHER" id="PTHR14430:SF0">
    <property type="entry name" value="SEC2P DOMAIN-CONTAINING PROTEIN"/>
    <property type="match status" value="1"/>
</dbReference>
<dbReference type="STRING" id="78915.A0A4P9XPV6"/>
<feature type="compositionally biased region" description="Acidic residues" evidence="3">
    <location>
        <begin position="389"/>
        <end position="402"/>
    </location>
</feature>
<feature type="compositionally biased region" description="Basic and acidic residues" evidence="3">
    <location>
        <begin position="231"/>
        <end position="242"/>
    </location>
</feature>
<feature type="region of interest" description="Disordered" evidence="3">
    <location>
        <begin position="19"/>
        <end position="41"/>
    </location>
</feature>